<dbReference type="GO" id="GO:0033188">
    <property type="term" value="F:sphingomyelin synthase activity"/>
    <property type="evidence" value="ECO:0007669"/>
    <property type="project" value="TreeGrafter"/>
</dbReference>
<dbReference type="HOGENOM" id="CLU_1147742_0_0_1"/>
<evidence type="ECO:0000313" key="11">
    <source>
        <dbReference type="EMBL" id="EPZ33886.1"/>
    </source>
</evidence>
<dbReference type="GO" id="GO:0005886">
    <property type="term" value="C:plasma membrane"/>
    <property type="evidence" value="ECO:0007669"/>
    <property type="project" value="TreeGrafter"/>
</dbReference>
<protein>
    <recommendedName>
        <fullName evidence="10">Sphingomyelin synthase-like domain-containing protein</fullName>
    </recommendedName>
</protein>
<comment type="similarity">
    <text evidence="2">Belongs to the sphingomyelin synthase family.</text>
</comment>
<evidence type="ECO:0000256" key="3">
    <source>
        <dbReference type="ARBA" id="ARBA00022679"/>
    </source>
</evidence>
<evidence type="ECO:0000313" key="13">
    <source>
        <dbReference type="Proteomes" id="UP000030755"/>
    </source>
</evidence>
<keyword evidence="13" id="KW-1185">Reference proteome</keyword>
<feature type="transmembrane region" description="Helical" evidence="9">
    <location>
        <begin position="186"/>
        <end position="208"/>
    </location>
</feature>
<feature type="domain" description="Sphingomyelin synthase-like" evidence="10">
    <location>
        <begin position="126"/>
        <end position="197"/>
    </location>
</feature>
<keyword evidence="3" id="KW-0808">Transferase</keyword>
<comment type="subcellular location">
    <subcellularLocation>
        <location evidence="1">Membrane</location>
        <topology evidence="1">Multi-pass membrane protein</topology>
    </subcellularLocation>
</comment>
<dbReference type="Proteomes" id="UP000281549">
    <property type="component" value="Unassembled WGS sequence"/>
</dbReference>
<feature type="transmembrane region" description="Helical" evidence="9">
    <location>
        <begin position="159"/>
        <end position="180"/>
    </location>
</feature>
<dbReference type="Proteomes" id="UP000030755">
    <property type="component" value="Unassembled WGS sequence"/>
</dbReference>
<evidence type="ECO:0000313" key="12">
    <source>
        <dbReference type="EMBL" id="RKP20221.1"/>
    </source>
</evidence>
<dbReference type="AlphaFoldDB" id="A0A075AUA4"/>
<evidence type="ECO:0000256" key="7">
    <source>
        <dbReference type="ARBA" id="ARBA00023098"/>
    </source>
</evidence>
<gene>
    <name evidence="11" type="ORF">O9G_002449</name>
    <name evidence="12" type="ORF">ROZALSC1DRAFT_28269</name>
</gene>
<dbReference type="InterPro" id="IPR045221">
    <property type="entry name" value="Sphingomyelin_synth-like"/>
</dbReference>
<name>A0A075AUA4_ROZAC</name>
<reference evidence="11 13" key="1">
    <citation type="journal article" date="2013" name="Curr. Biol.">
        <title>Shared signatures of parasitism and phylogenomics unite Cryptomycota and microsporidia.</title>
        <authorList>
            <person name="James T.Y."/>
            <person name="Pelin A."/>
            <person name="Bonen L."/>
            <person name="Ahrendt S."/>
            <person name="Sain D."/>
            <person name="Corradi N."/>
            <person name="Stajich J.E."/>
        </authorList>
    </citation>
    <scope>NUCLEOTIDE SEQUENCE [LARGE SCALE GENOMIC DNA]</scope>
    <source>
        <strain evidence="11 13">CSF55</strain>
        <strain evidence="11 13">CSF55</strain>
    </source>
</reference>
<dbReference type="GO" id="GO:0046513">
    <property type="term" value="P:ceramide biosynthetic process"/>
    <property type="evidence" value="ECO:0007669"/>
    <property type="project" value="TreeGrafter"/>
</dbReference>
<sequence length="242" mass="27549">MQIISDDVYLKHKENINSTITVHDMAFSVIPDLRNIVHHGFADLAVVSFTMVSIVHQILESPNFDRFLLLRRSVFAIMILYVIRTLTIIVTQIPPSDPSFCASFPNEFGALINRMFEIFTGSKKACTDMIFSGHMAFMTVSLVRWWIDTTKNRQWIKLCKRLISSIHVALSAVLFLGLRLHYTVDIVLGIIIAVFVTVGVELICWYVYISLDSNFAFQAVRYWVEASGTRKGWIHASTDVLA</sequence>
<reference evidence="12" key="3">
    <citation type="submission" date="2018-08" db="EMBL/GenBank/DDBJ databases">
        <title>Leveraging single-cell genomics to expand the Fungal Tree of Life.</title>
        <authorList>
            <consortium name="DOE Joint Genome Institute"/>
            <person name="Ahrendt S.R."/>
            <person name="Quandt C.A."/>
            <person name="Ciobanu D."/>
            <person name="Clum A."/>
            <person name="Salamov A."/>
            <person name="Andreopoulos B."/>
            <person name="Cheng J.-F."/>
            <person name="Woyke T."/>
            <person name="Pelin A."/>
            <person name="Henrissat B."/>
            <person name="Reynolds N."/>
            <person name="Benny G.L."/>
            <person name="Smith M.E."/>
            <person name="James T.Y."/>
            <person name="Grigoriev I.V."/>
        </authorList>
    </citation>
    <scope>NUCLEOTIDE SEQUENCE</scope>
    <source>
        <strain evidence="12">CSF55</strain>
    </source>
</reference>
<evidence type="ECO:0000259" key="10">
    <source>
        <dbReference type="Pfam" id="PF14360"/>
    </source>
</evidence>
<dbReference type="GO" id="GO:0005789">
    <property type="term" value="C:endoplasmic reticulum membrane"/>
    <property type="evidence" value="ECO:0007669"/>
    <property type="project" value="TreeGrafter"/>
</dbReference>
<reference evidence="14" key="2">
    <citation type="journal article" date="2018" name="Nat. Microbiol.">
        <title>Leveraging single-cell genomics to expand the fungal tree of life.</title>
        <authorList>
            <person name="Ahrendt S.R."/>
            <person name="Quandt C.A."/>
            <person name="Ciobanu D."/>
            <person name="Clum A."/>
            <person name="Salamov A."/>
            <person name="Andreopoulos B."/>
            <person name="Cheng J.F."/>
            <person name="Woyke T."/>
            <person name="Pelin A."/>
            <person name="Henrissat B."/>
            <person name="Reynolds N.K."/>
            <person name="Benny G.L."/>
            <person name="Smith M.E."/>
            <person name="James T.Y."/>
            <person name="Grigoriev I.V."/>
        </authorList>
    </citation>
    <scope>NUCLEOTIDE SEQUENCE [LARGE SCALE GENOMIC DNA]</scope>
    <source>
        <strain evidence="14">CSF55</strain>
    </source>
</reference>
<dbReference type="Pfam" id="PF14360">
    <property type="entry name" value="PAP2_C"/>
    <property type="match status" value="1"/>
</dbReference>
<dbReference type="PANTHER" id="PTHR21290:SF25">
    <property type="entry name" value="SPHINGOMYELIN SYNTHASE-RELATED PROTEIN 1"/>
    <property type="match status" value="1"/>
</dbReference>
<keyword evidence="6 9" id="KW-1133">Transmembrane helix</keyword>
<feature type="transmembrane region" description="Helical" evidence="9">
    <location>
        <begin position="68"/>
        <end position="90"/>
    </location>
</feature>
<keyword evidence="7" id="KW-0443">Lipid metabolism</keyword>
<keyword evidence="8 9" id="KW-0472">Membrane</keyword>
<evidence type="ECO:0000256" key="1">
    <source>
        <dbReference type="ARBA" id="ARBA00004141"/>
    </source>
</evidence>
<dbReference type="GO" id="GO:0047493">
    <property type="term" value="F:ceramide cholinephosphotransferase activity"/>
    <property type="evidence" value="ECO:0007669"/>
    <property type="project" value="TreeGrafter"/>
</dbReference>
<evidence type="ECO:0000256" key="2">
    <source>
        <dbReference type="ARBA" id="ARBA00005441"/>
    </source>
</evidence>
<dbReference type="InterPro" id="IPR025749">
    <property type="entry name" value="Sphingomyelin_synth-like_dom"/>
</dbReference>
<dbReference type="STRING" id="988480.A0A075AUA4"/>
<evidence type="ECO:0000256" key="5">
    <source>
        <dbReference type="ARBA" id="ARBA00022919"/>
    </source>
</evidence>
<evidence type="ECO:0000256" key="4">
    <source>
        <dbReference type="ARBA" id="ARBA00022692"/>
    </source>
</evidence>
<evidence type="ECO:0000256" key="9">
    <source>
        <dbReference type="SAM" id="Phobius"/>
    </source>
</evidence>
<keyword evidence="4 9" id="KW-0812">Transmembrane</keyword>
<proteinExistence type="inferred from homology"/>
<accession>A0A075AUA4</accession>
<dbReference type="PANTHER" id="PTHR21290">
    <property type="entry name" value="SPHINGOMYELIN SYNTHETASE"/>
    <property type="match status" value="1"/>
</dbReference>
<evidence type="ECO:0000256" key="6">
    <source>
        <dbReference type="ARBA" id="ARBA00022989"/>
    </source>
</evidence>
<evidence type="ECO:0000313" key="14">
    <source>
        <dbReference type="Proteomes" id="UP000281549"/>
    </source>
</evidence>
<dbReference type="OMA" id="GWIHAST"/>
<organism evidence="11 13">
    <name type="scientific">Rozella allomycis (strain CSF55)</name>
    <dbReference type="NCBI Taxonomy" id="988480"/>
    <lineage>
        <taxon>Eukaryota</taxon>
        <taxon>Fungi</taxon>
        <taxon>Fungi incertae sedis</taxon>
        <taxon>Cryptomycota</taxon>
        <taxon>Cryptomycota incertae sedis</taxon>
        <taxon>Rozella</taxon>
    </lineage>
</organism>
<feature type="transmembrane region" description="Helical" evidence="9">
    <location>
        <begin position="129"/>
        <end position="147"/>
    </location>
</feature>
<dbReference type="GO" id="GO:0000139">
    <property type="term" value="C:Golgi membrane"/>
    <property type="evidence" value="ECO:0007669"/>
    <property type="project" value="TreeGrafter"/>
</dbReference>
<dbReference type="EMBL" id="KE561022">
    <property type="protein sequence ID" value="EPZ33886.1"/>
    <property type="molecule type" value="Genomic_DNA"/>
</dbReference>
<evidence type="ECO:0000256" key="8">
    <source>
        <dbReference type="ARBA" id="ARBA00023136"/>
    </source>
</evidence>
<keyword evidence="5" id="KW-0746">Sphingolipid metabolism</keyword>
<dbReference type="EMBL" id="ML005095">
    <property type="protein sequence ID" value="RKP20221.1"/>
    <property type="molecule type" value="Genomic_DNA"/>
</dbReference>
<dbReference type="OrthoDB" id="422827at2759"/>